<evidence type="ECO:0000313" key="2">
    <source>
        <dbReference type="Proteomes" id="UP001059041"/>
    </source>
</evidence>
<proteinExistence type="predicted"/>
<dbReference type="AlphaFoldDB" id="A0A9W7TJP1"/>
<feature type="non-terminal residue" evidence="1">
    <location>
        <position position="108"/>
    </location>
</feature>
<dbReference type="EMBL" id="JAFHDT010000017">
    <property type="protein sequence ID" value="KAI7797661.1"/>
    <property type="molecule type" value="Genomic_DNA"/>
</dbReference>
<keyword evidence="2" id="KW-1185">Reference proteome</keyword>
<evidence type="ECO:0000313" key="1">
    <source>
        <dbReference type="EMBL" id="KAI7797661.1"/>
    </source>
</evidence>
<protein>
    <submittedName>
        <fullName evidence="1">Uncharacterized protein</fullName>
    </submittedName>
</protein>
<dbReference type="Proteomes" id="UP001059041">
    <property type="component" value="Linkage Group LG17"/>
</dbReference>
<accession>A0A9W7TJP1</accession>
<sequence length="108" mass="11681">EGKSEEKGNMRVWGRVHVWGVSGSTGQLFLPSRGCEHIAVPEGSSMDNLCSPHMSERRAVQGSELARSAKQVYDGKTRAVKGEFSYVEGPGLNSWQLAGHVIPNAARS</sequence>
<organism evidence="1 2">
    <name type="scientific">Triplophysa rosa</name>
    <name type="common">Cave loach</name>
    <dbReference type="NCBI Taxonomy" id="992332"/>
    <lineage>
        <taxon>Eukaryota</taxon>
        <taxon>Metazoa</taxon>
        <taxon>Chordata</taxon>
        <taxon>Craniata</taxon>
        <taxon>Vertebrata</taxon>
        <taxon>Euteleostomi</taxon>
        <taxon>Actinopterygii</taxon>
        <taxon>Neopterygii</taxon>
        <taxon>Teleostei</taxon>
        <taxon>Ostariophysi</taxon>
        <taxon>Cypriniformes</taxon>
        <taxon>Nemacheilidae</taxon>
        <taxon>Triplophysa</taxon>
    </lineage>
</organism>
<comment type="caution">
    <text evidence="1">The sequence shown here is derived from an EMBL/GenBank/DDBJ whole genome shotgun (WGS) entry which is preliminary data.</text>
</comment>
<name>A0A9W7TJP1_TRIRA</name>
<reference evidence="1" key="1">
    <citation type="submission" date="2021-02" db="EMBL/GenBank/DDBJ databases">
        <title>Comparative genomics reveals that relaxation of natural selection precedes convergent phenotypic evolution of cavefish.</title>
        <authorList>
            <person name="Peng Z."/>
        </authorList>
    </citation>
    <scope>NUCLEOTIDE SEQUENCE</scope>
    <source>
        <tissue evidence="1">Muscle</tissue>
    </source>
</reference>
<gene>
    <name evidence="1" type="ORF">IRJ41_019545</name>
</gene>